<dbReference type="GeneID" id="111254867"/>
<evidence type="ECO:0000259" key="8">
    <source>
        <dbReference type="PROSITE" id="PS50961"/>
    </source>
</evidence>
<dbReference type="OrthoDB" id="435402at2759"/>
<sequence>MSFCNEHVIPRAPQEALKEKQEAREHRPLKGILKKTPWSSLEDSKNYAKSSLKGSASSLVEVLGASGMREMIPLAEIDPAVCVVGDPIVADRPSTDVSERPARLLDGASEAGKHALFTEKSTREVLVKEGPLKFSIGGCIARTKIEGFGDTDERFISDTSDISMEDTRPTTPQKQTASNEGGTERNLIEEAKSLLEFYLDDKTALRDELLVKQIRRWSGWISLNFMATYGRLRTVTRSHTAVTILRQAVKASKVLELSDDETKVRRLIPFPHYDETFASRAVVQLHQEMPKSQSQIFDVFKMFGQVYAIYVLPRMLCVPCALPDAPEIVLTNVRKFLSRNPALLEVEWKALAFVEFSSHREAETALFVLTRMAFRSSGCGGPELPVLLPVKPHPQMHLKLHDPQEVKELTRVLRLALQADEDRKQSTESHPQQHSAYDRRYCYDPEMAHEESEKLCARRTAGKSFRETMARDPAIVDCGLPVVGPRAHRESASAFELRSVQVARQRVAWEPCIACQLQERGMYDPIAHAFTLRYSTVGKNSKHVKKTKVTVKDTVKDEAVVVGSTAASGNKLKVVNGIDDEKRRVGSAVTKQTDPFIAANDNVDAVNKDTDADNDKMDTPEIIIAEEQGTNKTLTNQATRLLDKCEERESSPLSSSMVKSCPSSATQSPTSGYCTDECSSMSCDDHPDEVSSTCVAGPGSSSSTPLKAKALDSIEE</sequence>
<dbReference type="InterPro" id="IPR045180">
    <property type="entry name" value="La_dom_prot"/>
</dbReference>
<dbReference type="RefSeq" id="XP_022671916.1">
    <property type="nucleotide sequence ID" value="XM_022816181.1"/>
</dbReference>
<keyword evidence="5" id="KW-0539">Nucleus</keyword>
<dbReference type="PANTHER" id="PTHR22792">
    <property type="entry name" value="LUPUS LA PROTEIN-RELATED"/>
    <property type="match status" value="1"/>
</dbReference>
<dbReference type="InterPro" id="IPR002344">
    <property type="entry name" value="Lupus_La"/>
</dbReference>
<comment type="subcellular location">
    <subcellularLocation>
        <location evidence="1">Nucleus</location>
    </subcellularLocation>
</comment>
<dbReference type="SUPFAM" id="SSF46785">
    <property type="entry name" value="Winged helix' DNA-binding domain"/>
    <property type="match status" value="1"/>
</dbReference>
<evidence type="ECO:0000256" key="4">
    <source>
        <dbReference type="ARBA" id="ARBA00023163"/>
    </source>
</evidence>
<organism evidence="9 10">
    <name type="scientific">Varroa destructor</name>
    <name type="common">Honeybee mite</name>
    <dbReference type="NCBI Taxonomy" id="109461"/>
    <lineage>
        <taxon>Eukaryota</taxon>
        <taxon>Metazoa</taxon>
        <taxon>Ecdysozoa</taxon>
        <taxon>Arthropoda</taxon>
        <taxon>Chelicerata</taxon>
        <taxon>Arachnida</taxon>
        <taxon>Acari</taxon>
        <taxon>Parasitiformes</taxon>
        <taxon>Mesostigmata</taxon>
        <taxon>Gamasina</taxon>
        <taxon>Dermanyssoidea</taxon>
        <taxon>Varroidae</taxon>
        <taxon>Varroa</taxon>
    </lineage>
</organism>
<evidence type="ECO:0000256" key="7">
    <source>
        <dbReference type="SAM" id="MobiDB-lite"/>
    </source>
</evidence>
<keyword evidence="2 6" id="KW-0694">RNA-binding</keyword>
<dbReference type="KEGG" id="vde:111254867"/>
<reference evidence="9" key="1">
    <citation type="submission" date="2021-01" db="UniProtKB">
        <authorList>
            <consortium name="EnsemblMetazoa"/>
        </authorList>
    </citation>
    <scope>IDENTIFICATION</scope>
</reference>
<evidence type="ECO:0000256" key="1">
    <source>
        <dbReference type="ARBA" id="ARBA00004123"/>
    </source>
</evidence>
<feature type="domain" description="HTH La-type RNA-binding" evidence="8">
    <location>
        <begin position="181"/>
        <end position="274"/>
    </location>
</feature>
<evidence type="ECO:0000313" key="10">
    <source>
        <dbReference type="Proteomes" id="UP000594260"/>
    </source>
</evidence>
<dbReference type="Gene3D" id="1.10.10.10">
    <property type="entry name" value="Winged helix-like DNA-binding domain superfamily/Winged helix DNA-binding domain"/>
    <property type="match status" value="1"/>
</dbReference>
<dbReference type="PRINTS" id="PR00302">
    <property type="entry name" value="LUPUSLA"/>
</dbReference>
<dbReference type="GO" id="GO:0003723">
    <property type="term" value="F:RNA binding"/>
    <property type="evidence" value="ECO:0007669"/>
    <property type="project" value="UniProtKB-UniRule"/>
</dbReference>
<feature type="compositionally biased region" description="Polar residues" evidence="7">
    <location>
        <begin position="169"/>
        <end position="181"/>
    </location>
</feature>
<feature type="region of interest" description="Disordered" evidence="7">
    <location>
        <begin position="158"/>
        <end position="184"/>
    </location>
</feature>
<keyword evidence="3" id="KW-0805">Transcription regulation</keyword>
<dbReference type="GO" id="GO:0006396">
    <property type="term" value="P:RNA processing"/>
    <property type="evidence" value="ECO:0007669"/>
    <property type="project" value="InterPro"/>
</dbReference>
<dbReference type="Proteomes" id="UP000594260">
    <property type="component" value="Unplaced"/>
</dbReference>
<dbReference type="InParanoid" id="A0A7M7KWU1"/>
<feature type="compositionally biased region" description="Polar residues" evidence="7">
    <location>
        <begin position="690"/>
        <end position="705"/>
    </location>
</feature>
<dbReference type="InterPro" id="IPR006630">
    <property type="entry name" value="La_HTH"/>
</dbReference>
<dbReference type="GO" id="GO:1990904">
    <property type="term" value="C:ribonucleoprotein complex"/>
    <property type="evidence" value="ECO:0007669"/>
    <property type="project" value="InterPro"/>
</dbReference>
<dbReference type="GO" id="GO:0005634">
    <property type="term" value="C:nucleus"/>
    <property type="evidence" value="ECO:0007669"/>
    <property type="project" value="UniProtKB-SubCell"/>
</dbReference>
<keyword evidence="4" id="KW-0804">Transcription</keyword>
<feature type="region of interest" description="Disordered" evidence="7">
    <location>
        <begin position="645"/>
        <end position="716"/>
    </location>
</feature>
<feature type="compositionally biased region" description="Polar residues" evidence="7">
    <location>
        <begin position="651"/>
        <end position="682"/>
    </location>
</feature>
<accession>A0A7M7KWU1</accession>
<evidence type="ECO:0000256" key="3">
    <source>
        <dbReference type="ARBA" id="ARBA00023015"/>
    </source>
</evidence>
<dbReference type="InterPro" id="IPR036390">
    <property type="entry name" value="WH_DNA-bd_sf"/>
</dbReference>
<proteinExistence type="predicted"/>
<keyword evidence="10" id="KW-1185">Reference proteome</keyword>
<evidence type="ECO:0000256" key="5">
    <source>
        <dbReference type="ARBA" id="ARBA00023242"/>
    </source>
</evidence>
<dbReference type="EnsemblMetazoa" id="XM_022816181">
    <property type="protein sequence ID" value="XP_022671916"/>
    <property type="gene ID" value="LOC111254867"/>
</dbReference>
<name>A0A7M7KWU1_VARDE</name>
<dbReference type="AlphaFoldDB" id="A0A7M7KWU1"/>
<dbReference type="SMART" id="SM00715">
    <property type="entry name" value="LA"/>
    <property type="match status" value="1"/>
</dbReference>
<dbReference type="InterPro" id="IPR036388">
    <property type="entry name" value="WH-like_DNA-bd_sf"/>
</dbReference>
<dbReference type="PROSITE" id="PS50961">
    <property type="entry name" value="HTH_LA"/>
    <property type="match status" value="1"/>
</dbReference>
<protein>
    <recommendedName>
        <fullName evidence="8">HTH La-type RNA-binding domain-containing protein</fullName>
    </recommendedName>
</protein>
<evidence type="ECO:0000256" key="6">
    <source>
        <dbReference type="PROSITE-ProRule" id="PRU00332"/>
    </source>
</evidence>
<dbReference type="PANTHER" id="PTHR22792:SF62">
    <property type="entry name" value="LA-RELATED PROTEIN 7"/>
    <property type="match status" value="1"/>
</dbReference>
<evidence type="ECO:0000313" key="9">
    <source>
        <dbReference type="EnsemblMetazoa" id="XP_022671916"/>
    </source>
</evidence>
<evidence type="ECO:0000256" key="2">
    <source>
        <dbReference type="ARBA" id="ARBA00022884"/>
    </source>
</evidence>